<dbReference type="InterPro" id="IPR003010">
    <property type="entry name" value="C-N_Hydrolase"/>
</dbReference>
<dbReference type="EMBL" id="VUYU01000004">
    <property type="protein sequence ID" value="NHZ33353.1"/>
    <property type="molecule type" value="Genomic_DNA"/>
</dbReference>
<dbReference type="InterPro" id="IPR036526">
    <property type="entry name" value="C-N_Hydrolase_sf"/>
</dbReference>
<dbReference type="PANTHER" id="PTHR23088:SF27">
    <property type="entry name" value="DEAMINATED GLUTATHIONE AMIDASE"/>
    <property type="match status" value="1"/>
</dbReference>
<gene>
    <name evidence="2" type="ORF">F0185_07085</name>
</gene>
<proteinExistence type="predicted"/>
<dbReference type="Gene3D" id="3.60.110.10">
    <property type="entry name" value="Carbon-nitrogen hydrolase"/>
    <property type="match status" value="1"/>
</dbReference>
<dbReference type="SUPFAM" id="SSF56317">
    <property type="entry name" value="Carbon-nitrogen hydrolase"/>
    <property type="match status" value="1"/>
</dbReference>
<dbReference type="Pfam" id="PF00795">
    <property type="entry name" value="CN_hydrolase"/>
    <property type="match status" value="1"/>
</dbReference>
<dbReference type="PROSITE" id="PS50263">
    <property type="entry name" value="CN_HYDROLASE"/>
    <property type="match status" value="1"/>
</dbReference>
<feature type="domain" description="CN hydrolase" evidence="1">
    <location>
        <begin position="1"/>
        <end position="249"/>
    </location>
</feature>
<organism evidence="2 3">
    <name type="scientific">Massilia rubra</name>
    <dbReference type="NCBI Taxonomy" id="2607910"/>
    <lineage>
        <taxon>Bacteria</taxon>
        <taxon>Pseudomonadati</taxon>
        <taxon>Pseudomonadota</taxon>
        <taxon>Betaproteobacteria</taxon>
        <taxon>Burkholderiales</taxon>
        <taxon>Oxalobacteraceae</taxon>
        <taxon>Telluria group</taxon>
        <taxon>Massilia</taxon>
    </lineage>
</organism>
<evidence type="ECO:0000259" key="1">
    <source>
        <dbReference type="PROSITE" id="PS50263"/>
    </source>
</evidence>
<protein>
    <submittedName>
        <fullName evidence="2">Carbon-nitrogen hydrolase family protein</fullName>
    </submittedName>
</protein>
<dbReference type="GO" id="GO:0016787">
    <property type="term" value="F:hydrolase activity"/>
    <property type="evidence" value="ECO:0007669"/>
    <property type="project" value="UniProtKB-KW"/>
</dbReference>
<dbReference type="PANTHER" id="PTHR23088">
    <property type="entry name" value="NITRILASE-RELATED"/>
    <property type="match status" value="1"/>
</dbReference>
<accession>A0ABX0LFH1</accession>
<dbReference type="RefSeq" id="WP_167222943.1">
    <property type="nucleotide sequence ID" value="NZ_VUYU01000004.1"/>
</dbReference>
<comment type="caution">
    <text evidence="2">The sequence shown here is derived from an EMBL/GenBank/DDBJ whole genome shotgun (WGS) entry which is preliminary data.</text>
</comment>
<evidence type="ECO:0000313" key="2">
    <source>
        <dbReference type="EMBL" id="NHZ33353.1"/>
    </source>
</evidence>
<keyword evidence="2" id="KW-0378">Hydrolase</keyword>
<evidence type="ECO:0000313" key="3">
    <source>
        <dbReference type="Proteomes" id="UP000785613"/>
    </source>
</evidence>
<keyword evidence="3" id="KW-1185">Reference proteome</keyword>
<dbReference type="CDD" id="cd07197">
    <property type="entry name" value="nitrilase"/>
    <property type="match status" value="1"/>
</dbReference>
<sequence length="288" mass="31674">MKVGIVQLDCKINRSDSNMRRAERYIEQAIEAGVDLVCLPEAFLTSGNILEVADVAVVIPGAATEALGALARKGGISIIAGLLEKDGDAYYSTAVLIGPDGAIGATYRRVHCFEMERKYLACGDQFACIDTPHGRIGLILGYDLNFPETCRALYQEKVDIIFCPALIPEQFSYVTNQLLTTRAIENQCFIVFVSGVGTNVYAGFNYMGESCVVADPLFLEDELFDFVDGGETLLRLNQDEQFQVIELDVGRLQRYRETRSLIGDTQPDVYLNSWQGIHSRAALSGSNS</sequence>
<reference evidence="2 3" key="1">
    <citation type="submission" date="2019-09" db="EMBL/GenBank/DDBJ databases">
        <title>Taxonomy of Antarctic Massilia spp.: description of Massilia rubra sp. nov., Massilia aquatica sp. nov., Massilia mucilaginosa sp. nov., Massilia frigida sp. nov. isolated from streams, lakes and regoliths.</title>
        <authorList>
            <person name="Holochova P."/>
            <person name="Sedlacek I."/>
            <person name="Kralova S."/>
            <person name="Maslanova I."/>
            <person name="Busse H.-J."/>
            <person name="Stankova E."/>
            <person name="Vrbovska V."/>
            <person name="Kovarovic V."/>
            <person name="Bartak M."/>
            <person name="Svec P."/>
            <person name="Pantucek R."/>
        </authorList>
    </citation>
    <scope>NUCLEOTIDE SEQUENCE [LARGE SCALE GENOMIC DNA]</scope>
    <source>
        <strain evidence="2 3">CCM 8692</strain>
    </source>
</reference>
<dbReference type="Proteomes" id="UP000785613">
    <property type="component" value="Unassembled WGS sequence"/>
</dbReference>
<name>A0ABX0LFH1_9BURK</name>